<evidence type="ECO:0000256" key="1">
    <source>
        <dbReference type="ARBA" id="ARBA00001966"/>
    </source>
</evidence>
<dbReference type="AlphaFoldDB" id="Q7URI1"/>
<dbReference type="PROSITE" id="PS51918">
    <property type="entry name" value="RADICAL_SAM"/>
    <property type="match status" value="1"/>
</dbReference>
<dbReference type="EC" id="2.1.1.-" evidence="7"/>
<dbReference type="CDD" id="cd01335">
    <property type="entry name" value="Radical_SAM"/>
    <property type="match status" value="1"/>
</dbReference>
<comment type="cofactor">
    <cofactor evidence="1">
        <name>[4Fe-4S] cluster</name>
        <dbReference type="ChEBI" id="CHEBI:49883"/>
    </cofactor>
</comment>
<dbReference type="GO" id="GO:0051536">
    <property type="term" value="F:iron-sulfur cluster binding"/>
    <property type="evidence" value="ECO:0007669"/>
    <property type="project" value="UniProtKB-KW"/>
</dbReference>
<dbReference type="PANTHER" id="PTHR43409:SF3">
    <property type="entry name" value="HYPOTHETICAL METHYLTRANSFERASE"/>
    <property type="match status" value="1"/>
</dbReference>
<keyword evidence="8" id="KW-1185">Reference proteome</keyword>
<keyword evidence="5" id="KW-0411">Iron-sulfur</keyword>
<dbReference type="PATRIC" id="fig|243090.15.peg.2710"/>
<dbReference type="InterPro" id="IPR025274">
    <property type="entry name" value="DUF4070"/>
</dbReference>
<protein>
    <submittedName>
        <fullName evidence="7">Methyltransferase</fullName>
        <ecNumber evidence="7">2.1.1.-</ecNumber>
    </submittedName>
</protein>
<name>Q7URI1_RHOBA</name>
<keyword evidence="4" id="KW-0408">Iron</keyword>
<dbReference type="STRING" id="243090.RB5647"/>
<dbReference type="Proteomes" id="UP000001025">
    <property type="component" value="Chromosome"/>
</dbReference>
<dbReference type="InterPro" id="IPR006638">
    <property type="entry name" value="Elp3/MiaA/NifB-like_rSAM"/>
</dbReference>
<proteinExistence type="predicted"/>
<dbReference type="HOGENOM" id="CLU_021572_5_0_0"/>
<dbReference type="InterPro" id="IPR007197">
    <property type="entry name" value="rSAM"/>
</dbReference>
<dbReference type="EMBL" id="BX294142">
    <property type="protein sequence ID" value="CAD74357.1"/>
    <property type="molecule type" value="Genomic_DNA"/>
</dbReference>
<dbReference type="Pfam" id="PF04055">
    <property type="entry name" value="Radical_SAM"/>
    <property type="match status" value="1"/>
</dbReference>
<dbReference type="Pfam" id="PF13282">
    <property type="entry name" value="DUF4070"/>
    <property type="match status" value="1"/>
</dbReference>
<dbReference type="InterPro" id="IPR023404">
    <property type="entry name" value="rSAM_horseshoe"/>
</dbReference>
<keyword evidence="7" id="KW-0808">Transferase</keyword>
<evidence type="ECO:0000256" key="2">
    <source>
        <dbReference type="ARBA" id="ARBA00022691"/>
    </source>
</evidence>
<dbReference type="SFLD" id="SFLDF00303">
    <property type="entry name" value="hopanoid_C2-methyltransferase"/>
    <property type="match status" value="1"/>
</dbReference>
<dbReference type="InterPro" id="IPR051198">
    <property type="entry name" value="BchE-like"/>
</dbReference>
<dbReference type="InterPro" id="IPR034466">
    <property type="entry name" value="Methyltransferase_Class_B"/>
</dbReference>
<dbReference type="Gene3D" id="3.40.50.280">
    <property type="entry name" value="Cobalamin-binding domain"/>
    <property type="match status" value="1"/>
</dbReference>
<dbReference type="InParanoid" id="Q7URI1"/>
<dbReference type="SFLD" id="SFLDS00029">
    <property type="entry name" value="Radical_SAM"/>
    <property type="match status" value="1"/>
</dbReference>
<dbReference type="GO" id="GO:0032259">
    <property type="term" value="P:methylation"/>
    <property type="evidence" value="ECO:0007669"/>
    <property type="project" value="UniProtKB-KW"/>
</dbReference>
<dbReference type="GO" id="GO:0046872">
    <property type="term" value="F:metal ion binding"/>
    <property type="evidence" value="ECO:0007669"/>
    <property type="project" value="UniProtKB-KW"/>
</dbReference>
<dbReference type="SFLD" id="SFLDG01123">
    <property type="entry name" value="methyltransferase_(Class_B)"/>
    <property type="match status" value="1"/>
</dbReference>
<dbReference type="SMART" id="SM00729">
    <property type="entry name" value="Elp3"/>
    <property type="match status" value="1"/>
</dbReference>
<dbReference type="RefSeq" id="WP_011120556.1">
    <property type="nucleotide sequence ID" value="NC_005027.1"/>
</dbReference>
<evidence type="ECO:0000256" key="5">
    <source>
        <dbReference type="ARBA" id="ARBA00023014"/>
    </source>
</evidence>
<keyword evidence="2" id="KW-0949">S-adenosyl-L-methionine</keyword>
<accession>Q7URI1</accession>
<gene>
    <name evidence="7" type="ordered locus">RB5647</name>
</gene>
<dbReference type="OrthoDB" id="9801424at2"/>
<feature type="domain" description="Radical SAM core" evidence="6">
    <location>
        <begin position="174"/>
        <end position="404"/>
    </location>
</feature>
<dbReference type="InterPro" id="IPR034530">
    <property type="entry name" value="HpnP-like"/>
</dbReference>
<reference evidence="7 8" key="1">
    <citation type="journal article" date="2003" name="Proc. Natl. Acad. Sci. U.S.A.">
        <title>Complete genome sequence of the marine planctomycete Pirellula sp. strain 1.</title>
        <authorList>
            <person name="Gloeckner F.O."/>
            <person name="Kube M."/>
            <person name="Bauer M."/>
            <person name="Teeling H."/>
            <person name="Lombardot T."/>
            <person name="Ludwig W."/>
            <person name="Gade D."/>
            <person name="Beck A."/>
            <person name="Borzym K."/>
            <person name="Heitmann K."/>
            <person name="Rabus R."/>
            <person name="Schlesner H."/>
            <person name="Amann R."/>
            <person name="Reinhardt R."/>
        </authorList>
    </citation>
    <scope>NUCLEOTIDE SEQUENCE [LARGE SCALE GENOMIC DNA]</scope>
    <source>
        <strain evidence="8">DSM 10527 / NCIMB 13988 / SH1</strain>
    </source>
</reference>
<dbReference type="PANTHER" id="PTHR43409">
    <property type="entry name" value="ANAEROBIC MAGNESIUM-PROTOPORPHYRIN IX MONOMETHYL ESTER CYCLASE-RELATED"/>
    <property type="match status" value="1"/>
</dbReference>
<dbReference type="KEGG" id="rba:RB5647"/>
<dbReference type="GO" id="GO:0008168">
    <property type="term" value="F:methyltransferase activity"/>
    <property type="evidence" value="ECO:0007669"/>
    <property type="project" value="UniProtKB-KW"/>
</dbReference>
<dbReference type="InterPro" id="IPR058240">
    <property type="entry name" value="rSAM_sf"/>
</dbReference>
<organism evidence="7 8">
    <name type="scientific">Rhodopirellula baltica (strain DSM 10527 / NCIMB 13988 / SH1)</name>
    <dbReference type="NCBI Taxonomy" id="243090"/>
    <lineage>
        <taxon>Bacteria</taxon>
        <taxon>Pseudomonadati</taxon>
        <taxon>Planctomycetota</taxon>
        <taxon>Planctomycetia</taxon>
        <taxon>Pirellulales</taxon>
        <taxon>Pirellulaceae</taxon>
        <taxon>Rhodopirellula</taxon>
    </lineage>
</organism>
<evidence type="ECO:0000256" key="3">
    <source>
        <dbReference type="ARBA" id="ARBA00022723"/>
    </source>
</evidence>
<evidence type="ECO:0000313" key="8">
    <source>
        <dbReference type="Proteomes" id="UP000001025"/>
    </source>
</evidence>
<dbReference type="EnsemblBacteria" id="CAD74357">
    <property type="protein sequence ID" value="CAD74357"/>
    <property type="gene ID" value="RB5647"/>
</dbReference>
<keyword evidence="7" id="KW-0489">Methyltransferase</keyword>
<dbReference type="SUPFAM" id="SSF102114">
    <property type="entry name" value="Radical SAM enzymes"/>
    <property type="match status" value="1"/>
</dbReference>
<evidence type="ECO:0000256" key="4">
    <source>
        <dbReference type="ARBA" id="ARBA00023004"/>
    </source>
</evidence>
<evidence type="ECO:0000313" key="7">
    <source>
        <dbReference type="EMBL" id="CAD74357.1"/>
    </source>
</evidence>
<dbReference type="Gene3D" id="3.80.30.20">
    <property type="entry name" value="tm_1862 like domain"/>
    <property type="match status" value="1"/>
</dbReference>
<dbReference type="eggNOG" id="COG1032">
    <property type="taxonomic scope" value="Bacteria"/>
</dbReference>
<evidence type="ECO:0000259" key="6">
    <source>
        <dbReference type="PROSITE" id="PS51918"/>
    </source>
</evidence>
<dbReference type="SFLD" id="SFLDG01082">
    <property type="entry name" value="B12-binding_domain_containing"/>
    <property type="match status" value="1"/>
</dbReference>
<sequence length="578" mass="66430">MATHAKLTGANMSRIAIINPAFEVSYWGLEYSQPLFGKKANMPVASLPLLAALTPPEHEVVLFDENVEPLDFDELQTFDLIAMTGMSVQRFRMDSIVTELKDRGCFVVIGGPWVTVEEDYFGDRVDVVFIGEAEVTWPRFLREWQEGDCGQRYEQTDKTEMTTVPTPRHDLLKNKHYLVGSLQISRGCPFQCEFCDIIVTFGRRPRIKQASQVTAELDSLLTQGMHIVFIVDDNLIGNKKAIKPVLREVAAWQQRHGYPIVFSTEASLDLCEDDELMELMAEANIQSVFIGLESPDEESLKETKKYQNVRSRGGTMLEKVHRIQDFGMEVWCGLIVGFDNDTSAIFETQQKFLKDSRIAHAMVGLLHAIPKTPLHARLLEEGRLDLADEHHFGTNVIPKSMTRDELLRGYLETMRNAYEPDVYFDRLDQLFVRDRFQFRALNTSYFEKHRWQRRKQRAIFTVGFVAMFIRLMWKVPDAELRRTYRRQILAAVRRRFATPEIYFFYVLKCAMHYHHHRMTTEMIDDPSKFVSTYGKAMRSDQPAAVKSDCGSAAELEHTERPIAVASPSLPVVETTTST</sequence>
<keyword evidence="3" id="KW-0479">Metal-binding</keyword>